<proteinExistence type="predicted"/>
<keyword evidence="4" id="KW-1185">Reference proteome</keyword>
<dbReference type="InterPro" id="IPR017946">
    <property type="entry name" value="PLC-like_Pdiesterase_TIM-brl"/>
</dbReference>
<dbReference type="Proteomes" id="UP000050454">
    <property type="component" value="Unassembled WGS sequence"/>
</dbReference>
<dbReference type="PANTHER" id="PTHR31571:SF1">
    <property type="entry name" value="ALTERED INHERITANCE OF MITOCHONDRIA PROTEIN 6"/>
    <property type="match status" value="1"/>
</dbReference>
<evidence type="ECO:0000313" key="4">
    <source>
        <dbReference type="Proteomes" id="UP000050454"/>
    </source>
</evidence>
<evidence type="ECO:0000313" key="3">
    <source>
        <dbReference type="EMBL" id="KPM46837.1"/>
    </source>
</evidence>
<dbReference type="Gene3D" id="3.20.20.190">
    <property type="entry name" value="Phosphatidylinositol (PI) phosphodiesterase"/>
    <property type="match status" value="1"/>
</dbReference>
<dbReference type="GO" id="GO:0008081">
    <property type="term" value="F:phosphoric diester hydrolase activity"/>
    <property type="evidence" value="ECO:0007669"/>
    <property type="project" value="InterPro"/>
</dbReference>
<evidence type="ECO:0000256" key="1">
    <source>
        <dbReference type="ARBA" id="ARBA00014286"/>
    </source>
</evidence>
<gene>
    <name evidence="3" type="ORF">AFM12_16465</name>
</gene>
<dbReference type="SUPFAM" id="SSF51695">
    <property type="entry name" value="PLC-like phosphodiesterases"/>
    <property type="match status" value="1"/>
</dbReference>
<dbReference type="OrthoDB" id="9794455at2"/>
<feature type="chain" id="PRO_5006136442" description="Altered inheritance of mitochondria protein 6" evidence="2">
    <location>
        <begin position="21"/>
        <end position="239"/>
    </location>
</feature>
<protein>
    <recommendedName>
        <fullName evidence="1">Altered inheritance of mitochondria protein 6</fullName>
    </recommendedName>
</protein>
<name>A0A0P7C0P3_9BACT</name>
<accession>A0A0P7C0P3</accession>
<dbReference type="STRING" id="1605367.AFM12_16465"/>
<dbReference type="AlphaFoldDB" id="A0A0P7C0P3"/>
<dbReference type="RefSeq" id="WP_055150456.1">
    <property type="nucleotide sequence ID" value="NZ_JXSZ01000013.1"/>
</dbReference>
<sequence>MKTRLLIVVLFCLQNLNLTAQKVHAHNDYEHDFPFWEAYTAGVKSVEADVFEVDGKLLVAHNREDVSAERNLENLYLQPLVKVVQASGFQGLQLLIDFKTEAEPTLSALMKLLENYPQLTANKKVTIAVSGNRPSDYSAFLEYIQFDHQDAENWPETLDNIALLSLPFYKISPWKGQDELPLKDRSKMEEMIAIAHRRGLPIRFWATPDTPLAWKTLKELGVDYINTDKPYECVNFLEK</sequence>
<comment type="caution">
    <text evidence="3">The sequence shown here is derived from an EMBL/GenBank/DDBJ whole genome shotgun (WGS) entry which is preliminary data.</text>
</comment>
<dbReference type="Pfam" id="PF13653">
    <property type="entry name" value="GDPD_2"/>
    <property type="match status" value="1"/>
</dbReference>
<feature type="signal peptide" evidence="2">
    <location>
        <begin position="1"/>
        <end position="20"/>
    </location>
</feature>
<organism evidence="3 4">
    <name type="scientific">Jiulongibacter sediminis</name>
    <dbReference type="NCBI Taxonomy" id="1605367"/>
    <lineage>
        <taxon>Bacteria</taxon>
        <taxon>Pseudomonadati</taxon>
        <taxon>Bacteroidota</taxon>
        <taxon>Cytophagia</taxon>
        <taxon>Cytophagales</taxon>
        <taxon>Leadbetterellaceae</taxon>
        <taxon>Jiulongibacter</taxon>
    </lineage>
</organism>
<dbReference type="GO" id="GO:0006629">
    <property type="term" value="P:lipid metabolic process"/>
    <property type="evidence" value="ECO:0007669"/>
    <property type="project" value="InterPro"/>
</dbReference>
<dbReference type="InterPro" id="IPR051236">
    <property type="entry name" value="HAT_RTT109-like"/>
</dbReference>
<reference evidence="3 4" key="1">
    <citation type="submission" date="2015-07" db="EMBL/GenBank/DDBJ databases">
        <title>The draft genome sequence of Leadbetterella sp. JN14-9.</title>
        <authorList>
            <person name="Liu Y."/>
            <person name="Du J."/>
            <person name="Shao Z."/>
        </authorList>
    </citation>
    <scope>NUCLEOTIDE SEQUENCE [LARGE SCALE GENOMIC DNA]</scope>
    <source>
        <strain evidence="3 4">JN14-9</strain>
    </source>
</reference>
<dbReference type="PANTHER" id="PTHR31571">
    <property type="entry name" value="ALTERED INHERITANCE OF MITOCHONDRIA PROTEIN 6"/>
    <property type="match status" value="1"/>
</dbReference>
<keyword evidence="2" id="KW-0732">Signal</keyword>
<evidence type="ECO:0000256" key="2">
    <source>
        <dbReference type="SAM" id="SignalP"/>
    </source>
</evidence>
<dbReference type="EMBL" id="LGTQ01000013">
    <property type="protein sequence ID" value="KPM46837.1"/>
    <property type="molecule type" value="Genomic_DNA"/>
</dbReference>